<comment type="caution">
    <text evidence="2">The sequence shown here is derived from an EMBL/GenBank/DDBJ whole genome shotgun (WGS) entry which is preliminary data.</text>
</comment>
<evidence type="ECO:0000256" key="1">
    <source>
        <dbReference type="SAM" id="MobiDB-lite"/>
    </source>
</evidence>
<keyword evidence="3" id="KW-1185">Reference proteome</keyword>
<proteinExistence type="predicted"/>
<sequence length="122" mass="12830">MVLDDGRRNGPLQNGERGRAGNTCCVVSGTRVPKSEGSKVNLIAACLWDDKAVSQKNGTAFSREPGGTGIFDGVKEEGQRGRDAWLRGTTAFEPGGTVPVNRLGGPETGAPGRSVRFKTDRG</sequence>
<feature type="region of interest" description="Disordered" evidence="1">
    <location>
        <begin position="1"/>
        <end position="23"/>
    </location>
</feature>
<organism evidence="2 3">
    <name type="scientific">Aristolochia fimbriata</name>
    <name type="common">White veined hardy Dutchman's pipe vine</name>
    <dbReference type="NCBI Taxonomy" id="158543"/>
    <lineage>
        <taxon>Eukaryota</taxon>
        <taxon>Viridiplantae</taxon>
        <taxon>Streptophyta</taxon>
        <taxon>Embryophyta</taxon>
        <taxon>Tracheophyta</taxon>
        <taxon>Spermatophyta</taxon>
        <taxon>Magnoliopsida</taxon>
        <taxon>Magnoliidae</taxon>
        <taxon>Piperales</taxon>
        <taxon>Aristolochiaceae</taxon>
        <taxon>Aristolochia</taxon>
    </lineage>
</organism>
<gene>
    <name evidence="2" type="ORF">H6P81_012332</name>
</gene>
<protein>
    <submittedName>
        <fullName evidence="2">Uncharacterized protein</fullName>
    </submittedName>
</protein>
<evidence type="ECO:0000313" key="2">
    <source>
        <dbReference type="EMBL" id="KAG9446204.1"/>
    </source>
</evidence>
<accession>A0AAV7EC20</accession>
<name>A0AAV7EC20_ARIFI</name>
<feature type="region of interest" description="Disordered" evidence="1">
    <location>
        <begin position="89"/>
        <end position="122"/>
    </location>
</feature>
<dbReference type="AlphaFoldDB" id="A0AAV7EC20"/>
<dbReference type="EMBL" id="JAINDJ010000005">
    <property type="protein sequence ID" value="KAG9446204.1"/>
    <property type="molecule type" value="Genomic_DNA"/>
</dbReference>
<dbReference type="Proteomes" id="UP000825729">
    <property type="component" value="Unassembled WGS sequence"/>
</dbReference>
<reference evidence="2 3" key="1">
    <citation type="submission" date="2021-07" db="EMBL/GenBank/DDBJ databases">
        <title>The Aristolochia fimbriata genome: insights into angiosperm evolution, floral development and chemical biosynthesis.</title>
        <authorList>
            <person name="Jiao Y."/>
        </authorList>
    </citation>
    <scope>NUCLEOTIDE SEQUENCE [LARGE SCALE GENOMIC DNA]</scope>
    <source>
        <strain evidence="2">IBCAS-2021</strain>
        <tissue evidence="2">Leaf</tissue>
    </source>
</reference>
<evidence type="ECO:0000313" key="3">
    <source>
        <dbReference type="Proteomes" id="UP000825729"/>
    </source>
</evidence>